<dbReference type="GO" id="GO:0005198">
    <property type="term" value="F:structural molecule activity"/>
    <property type="evidence" value="ECO:0007669"/>
    <property type="project" value="InterPro"/>
</dbReference>
<reference evidence="1" key="1">
    <citation type="submission" date="2020-05" db="EMBL/GenBank/DDBJ databases">
        <authorList>
            <person name="Chiriac C."/>
            <person name="Salcher M."/>
            <person name="Ghai R."/>
            <person name="Kavagutti S V."/>
        </authorList>
    </citation>
    <scope>NUCLEOTIDE SEQUENCE</scope>
</reference>
<evidence type="ECO:0000313" key="1">
    <source>
        <dbReference type="EMBL" id="CAB5222244.1"/>
    </source>
</evidence>
<proteinExistence type="predicted"/>
<gene>
    <name evidence="1" type="ORF">UFOVP361_44</name>
</gene>
<dbReference type="InterPro" id="IPR010667">
    <property type="entry name" value="Phage_T4_Gp19"/>
</dbReference>
<name>A0A6J7X1P9_9CAUD</name>
<sequence>MAYAQRTDPLRNFKFKVQIVPVGGLAKHAPNLPNLGFAEMSGLSVTNEMIPYREGGMNTHPHKMVGQSDFPPVSFSRGVFAMDGAKDTGDKGLWNWQTFIHAWQSGVATGSTGTNTAADDNNYRCDIIVKVYDHPYTKTGTSYLDSDIALNTDILPSGTNEARLAFKLFNAWPGVFAMNGLNATDNGIMIQQMTIHHEGFYVAFNEADIKAIATTR</sequence>
<dbReference type="NCBIfam" id="TIGR02241">
    <property type="entry name" value="conserved hypothetical phage tail region protein"/>
    <property type="match status" value="1"/>
</dbReference>
<dbReference type="PANTHER" id="PTHR38009:SF1">
    <property type="entry name" value="CONSERVED HYPOTHETICAL PHAGE TAIL PROTEIN"/>
    <property type="match status" value="1"/>
</dbReference>
<evidence type="ECO:0008006" key="2">
    <source>
        <dbReference type="Google" id="ProtNLM"/>
    </source>
</evidence>
<dbReference type="InterPro" id="IPR011747">
    <property type="entry name" value="CHP02241"/>
</dbReference>
<organism evidence="1">
    <name type="scientific">uncultured Caudovirales phage</name>
    <dbReference type="NCBI Taxonomy" id="2100421"/>
    <lineage>
        <taxon>Viruses</taxon>
        <taxon>Duplodnaviria</taxon>
        <taxon>Heunggongvirae</taxon>
        <taxon>Uroviricota</taxon>
        <taxon>Caudoviricetes</taxon>
        <taxon>Peduoviridae</taxon>
        <taxon>Maltschvirus</taxon>
        <taxon>Maltschvirus maltsch</taxon>
    </lineage>
</organism>
<accession>A0A6J7X1P9</accession>
<protein>
    <recommendedName>
        <fullName evidence="2">Tail tube protein</fullName>
    </recommendedName>
</protein>
<dbReference type="PANTHER" id="PTHR38009">
    <property type="entry name" value="CONSERVED HYPOTHETICAL PHAGE TAIL PROTEIN"/>
    <property type="match status" value="1"/>
</dbReference>
<dbReference type="Pfam" id="PF06841">
    <property type="entry name" value="Phage_T4_gp19"/>
    <property type="match status" value="1"/>
</dbReference>
<dbReference type="EMBL" id="LR798301">
    <property type="protein sequence ID" value="CAB5222244.1"/>
    <property type="molecule type" value="Genomic_DNA"/>
</dbReference>